<name>A0ABP0EZ18_CLALP</name>
<sequence>MLLYSKMSSQERCMREKKPLHEDNIIEKYLRCGNKRDRWRMFSRTCHTKRKCTHTNRNASSHHTVRRSSDYRHSPENERAKGRCKDFSAEHKKKSKSNLHKNNEASCRLDHMQAKSEAAAAAASFDKTRLHDCCMTASRQLLYRQYFRGMDEVNSYKGTARPDRRKFRAWQPKQFSRVSPKLHHEISKRSFSVFSHHREDLALLARSNQVQNFKRTHERARTKSKIYKQEIVSLKSHLCALKQQLSSVQSLFDASTEKLNSLRLQEHNLNLEYALIENEQNCILFPL</sequence>
<evidence type="ECO:0000313" key="2">
    <source>
        <dbReference type="EMBL" id="CAK8671826.1"/>
    </source>
</evidence>
<reference evidence="2 3" key="1">
    <citation type="submission" date="2024-02" db="EMBL/GenBank/DDBJ databases">
        <authorList>
            <person name="Daric V."/>
            <person name="Darras S."/>
        </authorList>
    </citation>
    <scope>NUCLEOTIDE SEQUENCE [LARGE SCALE GENOMIC DNA]</scope>
</reference>
<comment type="caution">
    <text evidence="2">The sequence shown here is derived from an EMBL/GenBank/DDBJ whole genome shotgun (WGS) entry which is preliminary data.</text>
</comment>
<dbReference type="EMBL" id="CAWYQH010000001">
    <property type="protein sequence ID" value="CAK8671826.1"/>
    <property type="molecule type" value="Genomic_DNA"/>
</dbReference>
<proteinExistence type="predicted"/>
<keyword evidence="3" id="KW-1185">Reference proteome</keyword>
<protein>
    <submittedName>
        <fullName evidence="2">Uncharacterized protein</fullName>
    </submittedName>
</protein>
<gene>
    <name evidence="2" type="ORF">CVLEPA_LOCUS861</name>
</gene>
<organism evidence="2 3">
    <name type="scientific">Clavelina lepadiformis</name>
    <name type="common">Light-bulb sea squirt</name>
    <name type="synonym">Ascidia lepadiformis</name>
    <dbReference type="NCBI Taxonomy" id="159417"/>
    <lineage>
        <taxon>Eukaryota</taxon>
        <taxon>Metazoa</taxon>
        <taxon>Chordata</taxon>
        <taxon>Tunicata</taxon>
        <taxon>Ascidiacea</taxon>
        <taxon>Aplousobranchia</taxon>
        <taxon>Clavelinidae</taxon>
        <taxon>Clavelina</taxon>
    </lineage>
</organism>
<evidence type="ECO:0000313" key="3">
    <source>
        <dbReference type="Proteomes" id="UP001642483"/>
    </source>
</evidence>
<feature type="compositionally biased region" description="Basic and acidic residues" evidence="1">
    <location>
        <begin position="67"/>
        <end position="90"/>
    </location>
</feature>
<feature type="region of interest" description="Disordered" evidence="1">
    <location>
        <begin position="53"/>
        <end position="104"/>
    </location>
</feature>
<evidence type="ECO:0000256" key="1">
    <source>
        <dbReference type="SAM" id="MobiDB-lite"/>
    </source>
</evidence>
<accession>A0ABP0EZ18</accession>
<dbReference type="Proteomes" id="UP001642483">
    <property type="component" value="Unassembled WGS sequence"/>
</dbReference>